<name>A0A803LHZ1_CHEQI</name>
<dbReference type="SUPFAM" id="SSF56219">
    <property type="entry name" value="DNase I-like"/>
    <property type="match status" value="1"/>
</dbReference>
<dbReference type="Proteomes" id="UP000596660">
    <property type="component" value="Unplaced"/>
</dbReference>
<reference evidence="1" key="1">
    <citation type="journal article" date="2017" name="Nature">
        <title>The genome of Chenopodium quinoa.</title>
        <authorList>
            <person name="Jarvis D.E."/>
            <person name="Ho Y.S."/>
            <person name="Lightfoot D.J."/>
            <person name="Schmoeckel S.M."/>
            <person name="Li B."/>
            <person name="Borm T.J.A."/>
            <person name="Ohyanagi H."/>
            <person name="Mineta K."/>
            <person name="Michell C.T."/>
            <person name="Saber N."/>
            <person name="Kharbatia N.M."/>
            <person name="Rupper R.R."/>
            <person name="Sharp A.R."/>
            <person name="Dally N."/>
            <person name="Boughton B.A."/>
            <person name="Woo Y.H."/>
            <person name="Gao G."/>
            <person name="Schijlen E.G.W.M."/>
            <person name="Guo X."/>
            <person name="Momin A.A."/>
            <person name="Negrao S."/>
            <person name="Al-Babili S."/>
            <person name="Gehring C."/>
            <person name="Roessner U."/>
            <person name="Jung C."/>
            <person name="Murphy K."/>
            <person name="Arold S.T."/>
            <person name="Gojobori T."/>
            <person name="van der Linden C.G."/>
            <person name="van Loo E.N."/>
            <person name="Jellen E.N."/>
            <person name="Maughan P.J."/>
            <person name="Tester M."/>
        </authorList>
    </citation>
    <scope>NUCLEOTIDE SEQUENCE [LARGE SCALE GENOMIC DNA]</scope>
    <source>
        <strain evidence="1">cv. PI 614886</strain>
    </source>
</reference>
<accession>A0A803LHZ1</accession>
<organism evidence="1 2">
    <name type="scientific">Chenopodium quinoa</name>
    <name type="common">Quinoa</name>
    <dbReference type="NCBI Taxonomy" id="63459"/>
    <lineage>
        <taxon>Eukaryota</taxon>
        <taxon>Viridiplantae</taxon>
        <taxon>Streptophyta</taxon>
        <taxon>Embryophyta</taxon>
        <taxon>Tracheophyta</taxon>
        <taxon>Spermatophyta</taxon>
        <taxon>Magnoliopsida</taxon>
        <taxon>eudicotyledons</taxon>
        <taxon>Gunneridae</taxon>
        <taxon>Pentapetalae</taxon>
        <taxon>Caryophyllales</taxon>
        <taxon>Chenopodiaceae</taxon>
        <taxon>Chenopodioideae</taxon>
        <taxon>Atripliceae</taxon>
        <taxon>Chenopodium</taxon>
    </lineage>
</organism>
<evidence type="ECO:0000313" key="1">
    <source>
        <dbReference type="EnsemblPlants" id="AUR62013588-RA:cds"/>
    </source>
</evidence>
<keyword evidence="2" id="KW-1185">Reference proteome</keyword>
<dbReference type="AlphaFoldDB" id="A0A803LHZ1"/>
<dbReference type="PANTHER" id="PTHR35218:SF9">
    <property type="entry name" value="ENDONUCLEASE_EXONUCLEASE_PHOSPHATASE DOMAIN-CONTAINING PROTEIN"/>
    <property type="match status" value="1"/>
</dbReference>
<reference evidence="1" key="2">
    <citation type="submission" date="2021-03" db="UniProtKB">
        <authorList>
            <consortium name="EnsemblPlants"/>
        </authorList>
    </citation>
    <scope>IDENTIFICATION</scope>
</reference>
<evidence type="ECO:0000313" key="2">
    <source>
        <dbReference type="Proteomes" id="UP000596660"/>
    </source>
</evidence>
<dbReference type="Gene3D" id="3.60.10.10">
    <property type="entry name" value="Endonuclease/exonuclease/phosphatase"/>
    <property type="match status" value="1"/>
</dbReference>
<sequence length="403" mass="46130">MHGSDSEEESSQYFRIGDLLFLRHTTPNPKFTIPFLQPPIPQPYPIIYKTAVPTPLEVTLLEPPIPTFPEVIFNNMDIYLKTPSKWYKFSLHKLRHFILYPHLVSPPFQEMLMVEKEGQKMIPTLLPDLAALKAMCPVLEAFVRWWLQHAQLKSLPWVVPPSLAFVVDPAMTLPQVRNIYTLKDYSLKITAGQFTNSLVVAQTQMGFRQLEVLTNCLLDLKLDQGIMEAIFTPRNSYLHSVVEGKFVAVGTSTVQETRKELFLQNFLPEPMIGIAWNARGISRKGFLSNSLHLFAEHSPDLLFISETKTSRAHTEKIIKALPFDSYHLTEPRGFSRGILLLWNSDVQEFYFFSKDLHAIHGVFKVKASNQVSFLSTIYASPNFTSRLDTWSDLENISNYISLP</sequence>
<protein>
    <submittedName>
        <fullName evidence="1">Uncharacterized protein</fullName>
    </submittedName>
</protein>
<dbReference type="PANTHER" id="PTHR35218">
    <property type="entry name" value="RNASE H DOMAIN-CONTAINING PROTEIN"/>
    <property type="match status" value="1"/>
</dbReference>
<dbReference type="InterPro" id="IPR036691">
    <property type="entry name" value="Endo/exonu/phosph_ase_sf"/>
</dbReference>
<dbReference type="EnsemblPlants" id="AUR62013588-RA">
    <property type="protein sequence ID" value="AUR62013588-RA:cds"/>
    <property type="gene ID" value="AUR62013588"/>
</dbReference>
<dbReference type="OMA" id="LSEMWAY"/>
<dbReference type="Gramene" id="AUR62013588-RA">
    <property type="protein sequence ID" value="AUR62013588-RA:cds"/>
    <property type="gene ID" value="AUR62013588"/>
</dbReference>
<proteinExistence type="predicted"/>